<evidence type="ECO:0000313" key="3">
    <source>
        <dbReference type="Proteomes" id="UP000552644"/>
    </source>
</evidence>
<reference evidence="2 3" key="1">
    <citation type="submission" date="2020-08" db="EMBL/GenBank/DDBJ databases">
        <title>Genomic Encyclopedia of Type Strains, Phase III (KMG-III): the genomes of soil and plant-associated and newly described type strains.</title>
        <authorList>
            <person name="Whitman W."/>
        </authorList>
    </citation>
    <scope>NUCLEOTIDE SEQUENCE [LARGE SCALE GENOMIC DNA]</scope>
    <source>
        <strain evidence="2 3">CECT 8840</strain>
    </source>
</reference>
<comment type="caution">
    <text evidence="2">The sequence shown here is derived from an EMBL/GenBank/DDBJ whole genome shotgun (WGS) entry which is preliminary data.</text>
</comment>
<keyword evidence="1" id="KW-0732">Signal</keyword>
<feature type="chain" id="PRO_5031165109" evidence="1">
    <location>
        <begin position="28"/>
        <end position="194"/>
    </location>
</feature>
<evidence type="ECO:0000256" key="1">
    <source>
        <dbReference type="SAM" id="SignalP"/>
    </source>
</evidence>
<organism evidence="2 3">
    <name type="scientific">Streptosporangium saharense</name>
    <dbReference type="NCBI Taxonomy" id="1706840"/>
    <lineage>
        <taxon>Bacteria</taxon>
        <taxon>Bacillati</taxon>
        <taxon>Actinomycetota</taxon>
        <taxon>Actinomycetes</taxon>
        <taxon>Streptosporangiales</taxon>
        <taxon>Streptosporangiaceae</taxon>
        <taxon>Streptosporangium</taxon>
    </lineage>
</organism>
<feature type="signal peptide" evidence="1">
    <location>
        <begin position="1"/>
        <end position="27"/>
    </location>
</feature>
<name>A0A7W7VPB4_9ACTN</name>
<dbReference type="Proteomes" id="UP000552644">
    <property type="component" value="Unassembled WGS sequence"/>
</dbReference>
<dbReference type="RefSeq" id="WP_184717064.1">
    <property type="nucleotide sequence ID" value="NZ_JACHJP010000004.1"/>
</dbReference>
<proteinExistence type="predicted"/>
<dbReference type="AlphaFoldDB" id="A0A7W7VPB4"/>
<dbReference type="EMBL" id="JACHJP010000004">
    <property type="protein sequence ID" value="MBB4917085.1"/>
    <property type="molecule type" value="Genomic_DNA"/>
</dbReference>
<evidence type="ECO:0000313" key="2">
    <source>
        <dbReference type="EMBL" id="MBB4917085.1"/>
    </source>
</evidence>
<sequence>MNVYKKALPVAIATAALATLTAAPASAAPTTLAVTVKVQLKTTSTVKESAGVWFTCPTNQVLTGRSHSGDENGYTTYYCSSITVNDQPVQHVVLGLWSGPLKESRSHYVAPNDQAIVGRWHSGDENGSTKYLAGMFFWQGQQLRFSSAPTWSGALKESKHSWQAGNGQVMIGRQHQGDENGTTKYLSALVTLAG</sequence>
<gene>
    <name evidence="2" type="ORF">FHS44_004193</name>
</gene>
<keyword evidence="3" id="KW-1185">Reference proteome</keyword>
<accession>A0A7W7VPB4</accession>
<protein>
    <submittedName>
        <fullName evidence="2">Uncharacterized protein</fullName>
    </submittedName>
</protein>